<dbReference type="InterPro" id="IPR011042">
    <property type="entry name" value="6-blade_b-propeller_TolB-like"/>
</dbReference>
<dbReference type="PANTHER" id="PTHR47572:SF4">
    <property type="entry name" value="LACTONASE DRP35"/>
    <property type="match status" value="1"/>
</dbReference>
<dbReference type="EMBL" id="CAJC01000067">
    <property type="protein sequence ID" value="CCI52314.1"/>
    <property type="molecule type" value="Genomic_DNA"/>
</dbReference>
<evidence type="ECO:0000313" key="5">
    <source>
        <dbReference type="EMBL" id="CCI54039.1"/>
    </source>
</evidence>
<accession>A0A077M6W3</accession>
<dbReference type="Proteomes" id="UP000035720">
    <property type="component" value="Unassembled WGS sequence"/>
</dbReference>
<evidence type="ECO:0000313" key="6">
    <source>
        <dbReference type="Proteomes" id="UP000035720"/>
    </source>
</evidence>
<feature type="domain" description="SMP-30/Gluconolactonase/LRE-like region" evidence="3">
    <location>
        <begin position="13"/>
        <end position="266"/>
    </location>
</feature>
<dbReference type="InterPro" id="IPR013658">
    <property type="entry name" value="SGL"/>
</dbReference>
<dbReference type="AlphaFoldDB" id="A0A077M6W3"/>
<organism evidence="4 6">
    <name type="scientific">Nostocoides jenkinsii Ben 74</name>
    <dbReference type="NCBI Taxonomy" id="1193518"/>
    <lineage>
        <taxon>Bacteria</taxon>
        <taxon>Bacillati</taxon>
        <taxon>Actinomycetota</taxon>
        <taxon>Actinomycetes</taxon>
        <taxon>Micrococcales</taxon>
        <taxon>Intrasporangiaceae</taxon>
        <taxon>Nostocoides</taxon>
    </lineage>
</organism>
<sequence>MTAATVLLEGLGFGEGPRWRDGKLWFSDFYRRAVYTVDLDGTETKIVDVPQQPSGLGWLADGRLLVSSMRDRKVLRLDNDGGLVVHADLSGLADFHVNDLITDATGRAYVGNFGYDLHADMHVRDIPTILGDESAARTRVVRIEPDGEVVIAAEDMRFPNGMALIDSGRTLVVAETLRLQLTAFDLAADGSLSNRRVWASTAPQMVAPDGIAADPEGGIWVAAALGAAVVRYAEGGEVTGMVETSQNAFACALGGPDGRTLFACTAPDSDPGVVDGKALGKIEIATV</sequence>
<keyword evidence="6" id="KW-1185">Reference proteome</keyword>
<protein>
    <submittedName>
        <fullName evidence="4">Gluconolactonase</fullName>
    </submittedName>
</protein>
<dbReference type="RefSeq" id="WP_048546456.1">
    <property type="nucleotide sequence ID" value="NZ_HF571038.1"/>
</dbReference>
<reference evidence="4 6" key="2">
    <citation type="journal article" date="2013" name="ISME J.">
        <title>A metabolic model for members of the genus Tetrasphaera involved in enhanced biological phosphorus removal.</title>
        <authorList>
            <person name="Kristiansen R."/>
            <person name="Nguyen H.T.T."/>
            <person name="Saunders A.M."/>
            <person name="Nielsen J.L."/>
            <person name="Wimmer R."/>
            <person name="Le V.Q."/>
            <person name="McIlroy S.J."/>
            <person name="Petrovski S."/>
            <person name="Seviour R.J."/>
            <person name="Calteau A."/>
            <person name="Nielsen K.L."/>
            <person name="Nielsen P.H."/>
        </authorList>
    </citation>
    <scope>NUCLEOTIDE SEQUENCE [LARGE SCALE GENOMIC DNA]</scope>
    <source>
        <strain evidence="4 6">Ben 74</strain>
    </source>
</reference>
<dbReference type="Pfam" id="PF08450">
    <property type="entry name" value="SGL"/>
    <property type="match status" value="1"/>
</dbReference>
<dbReference type="OrthoDB" id="2633250at2"/>
<evidence type="ECO:0000256" key="1">
    <source>
        <dbReference type="ARBA" id="ARBA00008853"/>
    </source>
</evidence>
<dbReference type="InterPro" id="IPR051262">
    <property type="entry name" value="SMP-30/CGR1_Lactonase"/>
</dbReference>
<proteinExistence type="inferred from homology"/>
<reference evidence="4" key="1">
    <citation type="submission" date="2012-05" db="EMBL/GenBank/DDBJ databases">
        <authorList>
            <person name="McIlroy S."/>
        </authorList>
    </citation>
    <scope>NUCLEOTIDE SEQUENCE</scope>
    <source>
        <strain evidence="4">Ben 74</strain>
    </source>
</reference>
<gene>
    <name evidence="4" type="ORF">BN13_1590001</name>
    <name evidence="5" type="ORF">BN13_550027</name>
</gene>
<comment type="similarity">
    <text evidence="1">Belongs to the SMP-30/CGR1 family.</text>
</comment>
<evidence type="ECO:0000256" key="2">
    <source>
        <dbReference type="ARBA" id="ARBA00022801"/>
    </source>
</evidence>
<name>A0A077M6W3_9MICO</name>
<evidence type="ECO:0000259" key="3">
    <source>
        <dbReference type="Pfam" id="PF08450"/>
    </source>
</evidence>
<dbReference type="SUPFAM" id="SSF63829">
    <property type="entry name" value="Calcium-dependent phosphotriesterase"/>
    <property type="match status" value="1"/>
</dbReference>
<comment type="caution">
    <text evidence="4">The sequence shown here is derived from an EMBL/GenBank/DDBJ whole genome shotgun (WGS) entry which is preliminary data.</text>
</comment>
<dbReference type="GO" id="GO:0016787">
    <property type="term" value="F:hydrolase activity"/>
    <property type="evidence" value="ECO:0007669"/>
    <property type="project" value="UniProtKB-KW"/>
</dbReference>
<evidence type="ECO:0000313" key="4">
    <source>
        <dbReference type="EMBL" id="CCI52314.1"/>
    </source>
</evidence>
<keyword evidence="2" id="KW-0378">Hydrolase</keyword>
<dbReference type="EMBL" id="CAJC01000167">
    <property type="protein sequence ID" value="CCI54039.1"/>
    <property type="molecule type" value="Genomic_DNA"/>
</dbReference>
<dbReference type="Gene3D" id="2.120.10.30">
    <property type="entry name" value="TolB, C-terminal domain"/>
    <property type="match status" value="1"/>
</dbReference>
<dbReference type="STRING" id="1193518.BN13_1590001"/>
<dbReference type="PANTHER" id="PTHR47572">
    <property type="entry name" value="LIPOPROTEIN-RELATED"/>
    <property type="match status" value="1"/>
</dbReference>